<dbReference type="WBParaSite" id="HPBE_0000208701-mRNA-1">
    <property type="protein sequence ID" value="HPBE_0000208701-mRNA-1"/>
    <property type="gene ID" value="HPBE_0000208701"/>
</dbReference>
<dbReference type="Pfam" id="PF00176">
    <property type="entry name" value="SNF2-rel_dom"/>
    <property type="match status" value="1"/>
</dbReference>
<dbReference type="EMBL" id="UZAH01002772">
    <property type="protein sequence ID" value="VDO22996.1"/>
    <property type="molecule type" value="Genomic_DNA"/>
</dbReference>
<proteinExistence type="predicted"/>
<dbReference type="GO" id="GO:0006974">
    <property type="term" value="P:DNA damage response"/>
    <property type="evidence" value="ECO:0007669"/>
    <property type="project" value="TreeGrafter"/>
</dbReference>
<reference evidence="2 3" key="1">
    <citation type="submission" date="2018-11" db="EMBL/GenBank/DDBJ databases">
        <authorList>
            <consortium name="Pathogen Informatics"/>
        </authorList>
    </citation>
    <scope>NUCLEOTIDE SEQUENCE [LARGE SCALE GENOMIC DNA]</scope>
</reference>
<evidence type="ECO:0000313" key="3">
    <source>
        <dbReference type="Proteomes" id="UP000050761"/>
    </source>
</evidence>
<dbReference type="GO" id="GO:0000209">
    <property type="term" value="P:protein polyubiquitination"/>
    <property type="evidence" value="ECO:0007669"/>
    <property type="project" value="TreeGrafter"/>
</dbReference>
<accession>A0A183F7E5</accession>
<accession>A0A3P7TN78</accession>
<dbReference type="InterPro" id="IPR000330">
    <property type="entry name" value="SNF2_N"/>
</dbReference>
<dbReference type="PANTHER" id="PTHR45865:SF1">
    <property type="entry name" value="E3 UBIQUITIN-PROTEIN LIGASE SHPRH"/>
    <property type="match status" value="1"/>
</dbReference>
<dbReference type="OrthoDB" id="423559at2759"/>
<sequence length="191" mass="22068">MLCFLGVFPYYIREVWEGYFLNPWMAGRKDQLIQLMSQLMWRNTKKDVADQLKTVQRKENLVELTFSPIEERLYSTKIEKCKEKITSILRELCVTYSPSIPLFKLPVATVEAMFSVVNDIRASILAGEAHKKRKNLNCISDFRIFSPKLIIRKLFDDARVAVVQRHREVVANRNALAGICMLIGDELGALK</sequence>
<keyword evidence="3" id="KW-1185">Reference proteome</keyword>
<evidence type="ECO:0000313" key="4">
    <source>
        <dbReference type="WBParaSite" id="HPBE_0000208701-mRNA-1"/>
    </source>
</evidence>
<dbReference type="InterPro" id="IPR052583">
    <property type="entry name" value="ATP-helicase/E3_Ub-Ligase"/>
</dbReference>
<evidence type="ECO:0000259" key="1">
    <source>
        <dbReference type="Pfam" id="PF00176"/>
    </source>
</evidence>
<dbReference type="GO" id="GO:0061630">
    <property type="term" value="F:ubiquitin protein ligase activity"/>
    <property type="evidence" value="ECO:0007669"/>
    <property type="project" value="TreeGrafter"/>
</dbReference>
<evidence type="ECO:0000313" key="2">
    <source>
        <dbReference type="EMBL" id="VDO22996.1"/>
    </source>
</evidence>
<dbReference type="GO" id="GO:0005524">
    <property type="term" value="F:ATP binding"/>
    <property type="evidence" value="ECO:0007669"/>
    <property type="project" value="InterPro"/>
</dbReference>
<gene>
    <name evidence="2" type="ORF">HPBE_LOCUS2088</name>
</gene>
<organism evidence="3 4">
    <name type="scientific">Heligmosomoides polygyrus</name>
    <name type="common">Parasitic roundworm</name>
    <dbReference type="NCBI Taxonomy" id="6339"/>
    <lineage>
        <taxon>Eukaryota</taxon>
        <taxon>Metazoa</taxon>
        <taxon>Ecdysozoa</taxon>
        <taxon>Nematoda</taxon>
        <taxon>Chromadorea</taxon>
        <taxon>Rhabditida</taxon>
        <taxon>Rhabditina</taxon>
        <taxon>Rhabditomorpha</taxon>
        <taxon>Strongyloidea</taxon>
        <taxon>Heligmosomidae</taxon>
        <taxon>Heligmosomoides</taxon>
    </lineage>
</organism>
<dbReference type="Proteomes" id="UP000050761">
    <property type="component" value="Unassembled WGS sequence"/>
</dbReference>
<dbReference type="GO" id="GO:0005634">
    <property type="term" value="C:nucleus"/>
    <property type="evidence" value="ECO:0007669"/>
    <property type="project" value="TreeGrafter"/>
</dbReference>
<name>A0A183F7E5_HELPZ</name>
<dbReference type="AlphaFoldDB" id="A0A183F7E5"/>
<protein>
    <submittedName>
        <fullName evidence="4">SNF2_N domain-containing protein</fullName>
    </submittedName>
</protein>
<reference evidence="4" key="2">
    <citation type="submission" date="2019-09" db="UniProtKB">
        <authorList>
            <consortium name="WormBaseParasite"/>
        </authorList>
    </citation>
    <scope>IDENTIFICATION</scope>
</reference>
<feature type="domain" description="SNF2 N-terminal" evidence="1">
    <location>
        <begin position="1"/>
        <end position="81"/>
    </location>
</feature>
<dbReference type="PANTHER" id="PTHR45865">
    <property type="entry name" value="E3 UBIQUITIN-PROTEIN LIGASE SHPRH FAMILY MEMBER"/>
    <property type="match status" value="1"/>
</dbReference>